<gene>
    <name evidence="2" type="ORF">HRI_002426500</name>
</gene>
<feature type="compositionally biased region" description="Polar residues" evidence="1">
    <location>
        <begin position="234"/>
        <end position="244"/>
    </location>
</feature>
<keyword evidence="3" id="KW-1185">Reference proteome</keyword>
<feature type="compositionally biased region" description="Basic residues" evidence="1">
    <location>
        <begin position="245"/>
        <end position="258"/>
    </location>
</feature>
<dbReference type="EMBL" id="BSYR01000022">
    <property type="protein sequence ID" value="GMI87572.1"/>
    <property type="molecule type" value="Genomic_DNA"/>
</dbReference>
<protein>
    <submittedName>
        <fullName evidence="2">Uncharacterized protein</fullName>
    </submittedName>
</protein>
<reference evidence="2" key="1">
    <citation type="submission" date="2023-05" db="EMBL/GenBank/DDBJ databases">
        <title>Genome and transcriptome analyses reveal genes involved in the formation of fine ridges on petal epidermal cells in Hibiscus trionum.</title>
        <authorList>
            <person name="Koshimizu S."/>
            <person name="Masuda S."/>
            <person name="Ishii T."/>
            <person name="Shirasu K."/>
            <person name="Hoshino A."/>
            <person name="Arita M."/>
        </authorList>
    </citation>
    <scope>NUCLEOTIDE SEQUENCE</scope>
    <source>
        <strain evidence="2">Hamamatsu line</strain>
    </source>
</reference>
<evidence type="ECO:0000256" key="1">
    <source>
        <dbReference type="SAM" id="MobiDB-lite"/>
    </source>
</evidence>
<dbReference type="AlphaFoldDB" id="A0A9W7M2U8"/>
<evidence type="ECO:0000313" key="2">
    <source>
        <dbReference type="EMBL" id="GMI87572.1"/>
    </source>
</evidence>
<organism evidence="2 3">
    <name type="scientific">Hibiscus trionum</name>
    <name type="common">Flower of an hour</name>
    <dbReference type="NCBI Taxonomy" id="183268"/>
    <lineage>
        <taxon>Eukaryota</taxon>
        <taxon>Viridiplantae</taxon>
        <taxon>Streptophyta</taxon>
        <taxon>Embryophyta</taxon>
        <taxon>Tracheophyta</taxon>
        <taxon>Spermatophyta</taxon>
        <taxon>Magnoliopsida</taxon>
        <taxon>eudicotyledons</taxon>
        <taxon>Gunneridae</taxon>
        <taxon>Pentapetalae</taxon>
        <taxon>rosids</taxon>
        <taxon>malvids</taxon>
        <taxon>Malvales</taxon>
        <taxon>Malvaceae</taxon>
        <taxon>Malvoideae</taxon>
        <taxon>Hibiscus</taxon>
    </lineage>
</organism>
<dbReference type="OrthoDB" id="3156807at2759"/>
<comment type="caution">
    <text evidence="2">The sequence shown here is derived from an EMBL/GenBank/DDBJ whole genome shotgun (WGS) entry which is preliminary data.</text>
</comment>
<name>A0A9W7M2U8_HIBTR</name>
<evidence type="ECO:0000313" key="3">
    <source>
        <dbReference type="Proteomes" id="UP001165190"/>
    </source>
</evidence>
<dbReference type="Proteomes" id="UP001165190">
    <property type="component" value="Unassembled WGS sequence"/>
</dbReference>
<accession>A0A9W7M2U8</accession>
<sequence>MHGNCPNFGCKDALFVDMKVNPCKEEIMRILFPKTGSSQYQVQPPAIYDEAKSSEVVLSSSPVSLLDQDLDTQNQEVSDLQFNHDHFWEIIEGLTAVDGIKDLRTFISYASLLRVYLGKFIDAGIKECLQKKLVDAGEDDFSRSAISMLDLTKQLHSQLEPSKLRLETSIPIIGALCEELRSGWSMMVPFQRQLFHSEKDENHVSDESGGQCNVEETTSKAEECIKVKKPASEATVNPKPQGNSKLKKNIKCSGRKRK</sequence>
<feature type="region of interest" description="Disordered" evidence="1">
    <location>
        <begin position="229"/>
        <end position="258"/>
    </location>
</feature>
<proteinExistence type="predicted"/>